<accession>A0A2N5XX42</accession>
<evidence type="ECO:0000313" key="1">
    <source>
        <dbReference type="EMBL" id="PLW79074.1"/>
    </source>
</evidence>
<sequence>MSEAHFLIEGVAASYQPVSGDAVDCTVILYSDDAEFGEFESRPLLDKIALEVQSGALTPTKGGVFTIDPDGAATQYKVESKPRHTGIERDVWRMVVDEL</sequence>
<name>A0A2N5XX42_9HYPH</name>
<organism evidence="1 2">
    <name type="scientific">Cohaesibacter celericrescens</name>
    <dbReference type="NCBI Taxonomy" id="2067669"/>
    <lineage>
        <taxon>Bacteria</taxon>
        <taxon>Pseudomonadati</taxon>
        <taxon>Pseudomonadota</taxon>
        <taxon>Alphaproteobacteria</taxon>
        <taxon>Hyphomicrobiales</taxon>
        <taxon>Cohaesibacteraceae</taxon>
    </lineage>
</organism>
<evidence type="ECO:0000313" key="2">
    <source>
        <dbReference type="Proteomes" id="UP000234881"/>
    </source>
</evidence>
<dbReference type="RefSeq" id="WP_101532156.1">
    <property type="nucleotide sequence ID" value="NZ_PKUQ01000001.1"/>
</dbReference>
<proteinExistence type="predicted"/>
<dbReference type="Proteomes" id="UP000234881">
    <property type="component" value="Unassembled WGS sequence"/>
</dbReference>
<dbReference type="EMBL" id="PKUQ01000001">
    <property type="protein sequence ID" value="PLW79074.1"/>
    <property type="molecule type" value="Genomic_DNA"/>
</dbReference>
<protein>
    <submittedName>
        <fullName evidence="1">Uncharacterized protein</fullName>
    </submittedName>
</protein>
<comment type="caution">
    <text evidence="1">The sequence shown here is derived from an EMBL/GenBank/DDBJ whole genome shotgun (WGS) entry which is preliminary data.</text>
</comment>
<dbReference type="AlphaFoldDB" id="A0A2N5XX42"/>
<gene>
    <name evidence="1" type="ORF">C0081_02250</name>
</gene>
<reference evidence="1 2" key="1">
    <citation type="submission" date="2018-01" db="EMBL/GenBank/DDBJ databases">
        <title>The draft genome sequence of Cohaesibacter sp. H1304.</title>
        <authorList>
            <person name="Wang N.-N."/>
            <person name="Du Z.-J."/>
        </authorList>
    </citation>
    <scope>NUCLEOTIDE SEQUENCE [LARGE SCALE GENOMIC DNA]</scope>
    <source>
        <strain evidence="1 2">H1304</strain>
    </source>
</reference>
<keyword evidence="2" id="KW-1185">Reference proteome</keyword>